<dbReference type="STRING" id="288705.RSal33209_0207"/>
<dbReference type="NCBIfam" id="NF033103">
    <property type="entry name" value="bla_class_A"/>
    <property type="match status" value="1"/>
</dbReference>
<sequence length="246" mass="26082">MDGKLTKLEQDAEITLAVCASVQGGQRLEYRATEPLAMCSTFKAILVGVLLSKHARDDSYWATQVMIDPAKVLSYAPITQPFAGRPMPIADLCDATLRYSDNTAANLLLEQLGGPPALTFFAADLGFKNTRLDRTEPDLNESKAGDARDTSTAADLAGIYSALLLGDALGALGQSMLRGWMLRNTTSAQKMGAGIPKEAELADKTGSGSYGTLNDVGVIFRKAKPPVTLAILSRAVSTDPNEQGDA</sequence>
<dbReference type="PANTHER" id="PTHR35333">
    <property type="entry name" value="BETA-LACTAMASE"/>
    <property type="match status" value="1"/>
</dbReference>
<gene>
    <name evidence="2" type="ordered locus">RSal33209_0207</name>
</gene>
<evidence type="ECO:0000313" key="2">
    <source>
        <dbReference type="EMBL" id="ABY21963.1"/>
    </source>
</evidence>
<dbReference type="EMBL" id="CP000910">
    <property type="protein sequence ID" value="ABY21963.1"/>
    <property type="molecule type" value="Genomic_DNA"/>
</dbReference>
<dbReference type="RefSeq" id="WP_012243671.1">
    <property type="nucleotide sequence ID" value="NC_010168.1"/>
</dbReference>
<evidence type="ECO:0000313" key="3">
    <source>
        <dbReference type="Proteomes" id="UP000002007"/>
    </source>
</evidence>
<dbReference type="EC" id="3.5.2.6" evidence="2"/>
<dbReference type="InterPro" id="IPR000871">
    <property type="entry name" value="Beta-lactam_class-A"/>
</dbReference>
<organism evidence="2 3">
    <name type="scientific">Renibacterium salmoninarum (strain ATCC 33209 / DSM 20767 / JCM 11484 / NBRC 15589 / NCIMB 2235)</name>
    <dbReference type="NCBI Taxonomy" id="288705"/>
    <lineage>
        <taxon>Bacteria</taxon>
        <taxon>Bacillati</taxon>
        <taxon>Actinomycetota</taxon>
        <taxon>Actinomycetes</taxon>
        <taxon>Micrococcales</taxon>
        <taxon>Micrococcaceae</taxon>
        <taxon>Renibacterium</taxon>
    </lineage>
</organism>
<keyword evidence="3" id="KW-1185">Reference proteome</keyword>
<evidence type="ECO:0000259" key="1">
    <source>
        <dbReference type="Pfam" id="PF13354"/>
    </source>
</evidence>
<dbReference type="Gene3D" id="3.40.710.10">
    <property type="entry name" value="DD-peptidase/beta-lactamase superfamily"/>
    <property type="match status" value="1"/>
</dbReference>
<dbReference type="HOGENOM" id="CLU_031960_6_0_11"/>
<dbReference type="Proteomes" id="UP000002007">
    <property type="component" value="Chromosome"/>
</dbReference>
<dbReference type="InterPro" id="IPR045155">
    <property type="entry name" value="Beta-lactam_cat"/>
</dbReference>
<dbReference type="KEGG" id="rsa:RSal33209_0207"/>
<dbReference type="SUPFAM" id="SSF56601">
    <property type="entry name" value="beta-lactamase/transpeptidase-like"/>
    <property type="match status" value="1"/>
</dbReference>
<dbReference type="GO" id="GO:0030655">
    <property type="term" value="P:beta-lactam antibiotic catabolic process"/>
    <property type="evidence" value="ECO:0007669"/>
    <property type="project" value="InterPro"/>
</dbReference>
<dbReference type="PRINTS" id="PR00118">
    <property type="entry name" value="BLACTAMASEA"/>
</dbReference>
<keyword evidence="2" id="KW-0378">Hydrolase</keyword>
<dbReference type="GO" id="GO:0046677">
    <property type="term" value="P:response to antibiotic"/>
    <property type="evidence" value="ECO:0007669"/>
    <property type="project" value="InterPro"/>
</dbReference>
<feature type="domain" description="Beta-lactamase class A catalytic" evidence="1">
    <location>
        <begin position="21"/>
        <end position="232"/>
    </location>
</feature>
<dbReference type="InterPro" id="IPR012338">
    <property type="entry name" value="Beta-lactam/transpept-like"/>
</dbReference>
<dbReference type="eggNOG" id="COG2367">
    <property type="taxonomic scope" value="Bacteria"/>
</dbReference>
<reference evidence="3" key="1">
    <citation type="journal article" date="2008" name="J. Bacteriol.">
        <title>Genome sequence of the fish pathogen Renibacterium salmoninarum suggests reductive evolution away from an environmental Arthrobacter ancestor.</title>
        <authorList>
            <person name="Wiens G.D."/>
            <person name="Rockey D.D."/>
            <person name="Wu Z."/>
            <person name="Chang J."/>
            <person name="Levy R."/>
            <person name="Crane S."/>
            <person name="Chen D.S."/>
            <person name="Capri G.R."/>
            <person name="Burnett J.R."/>
            <person name="Sudheesh P.S."/>
            <person name="Schipma M.J."/>
            <person name="Burd H."/>
            <person name="Bhattacharyya A."/>
            <person name="Rhodes L.D."/>
            <person name="Kaul R."/>
            <person name="Strom M.S."/>
        </authorList>
    </citation>
    <scope>NUCLEOTIDE SEQUENCE [LARGE SCALE GENOMIC DNA]</scope>
    <source>
        <strain evidence="3">ATCC 33209 / DSM 20767 / JCM 11484 / NBRC 15589 / NCIMB 2235</strain>
    </source>
</reference>
<dbReference type="GO" id="GO:0008800">
    <property type="term" value="F:beta-lactamase activity"/>
    <property type="evidence" value="ECO:0007669"/>
    <property type="project" value="UniProtKB-EC"/>
</dbReference>
<dbReference type="SMR" id="A9WLK3"/>
<dbReference type="AlphaFoldDB" id="A9WLK3"/>
<dbReference type="Pfam" id="PF13354">
    <property type="entry name" value="Beta-lactamase2"/>
    <property type="match status" value="1"/>
</dbReference>
<protein>
    <submittedName>
        <fullName evidence="2">Beta-lactamase</fullName>
        <ecNumber evidence="2">3.5.2.6</ecNumber>
    </submittedName>
</protein>
<proteinExistence type="predicted"/>
<accession>A9WLK3</accession>
<name>A9WLK3_RENSM</name>
<dbReference type="PANTHER" id="PTHR35333:SF3">
    <property type="entry name" value="BETA-LACTAMASE-TYPE TRANSPEPTIDASE FOLD CONTAINING PROTEIN"/>
    <property type="match status" value="1"/>
</dbReference>